<keyword evidence="1" id="KW-1133">Transmembrane helix</keyword>
<evidence type="ECO:0008006" key="4">
    <source>
        <dbReference type="Google" id="ProtNLM"/>
    </source>
</evidence>
<accession>A0A6G8FHS0</accession>
<gene>
    <name evidence="2" type="ORF">G7067_04900</name>
</gene>
<feature type="transmembrane region" description="Helical" evidence="1">
    <location>
        <begin position="916"/>
        <end position="936"/>
    </location>
</feature>
<keyword evidence="3" id="KW-1185">Reference proteome</keyword>
<dbReference type="KEGG" id="lins:G7067_04900"/>
<dbReference type="RefSeq" id="WP_166322410.1">
    <property type="nucleotide sequence ID" value="NZ_CP049934.1"/>
</dbReference>
<sequence length="946" mass="95671">MPRARRRRAAFKCAAHPGVPGANCATGTPATIVYTLGDLNAAGGDAGPAPYEGHATFLNAIQVPVKVSLDTPTPLTAPATVVIDSPSDGSILNYAGITSNPTALAQDKTYLPPLVVNGAAVFKSQKLASTAPPGFVGPGEEMTYTISFANASTQNYSEVQFVDMLPFDGDGRGSTGFNGSKLSLTSVAASMAAPATNNVKIEYTTDPSTSVKGALVSGNENGATGISWSATAPADLKTVTALRFTVQGGVPIGQSGTATVKVSAPSLALDGNVTNNVSTWLIPESGSPTKIVAGASSPLKSSAVNISGKVYRDLNFDGSVSAGDSTWPATTAGLELVAPDGTVVTTTDIAADGTYQFPLVGADTYQVRLKTPTGWKKLAGSIVTEPGQTYQSPATDVLYQEEVADPILVDKTAAAGMTASTPVLIDVAAGDTLAYPVTAGSIAMAGTTAANTIAVESQPTHGTAQVQLATSGLSKIQYTAPATWPAEYADQASFVDSFTYSWTNVLGVKKTATVEVTVYKPITVTIAAEDASQTIGEKATATYTPTLTTDSGLKSATVTTAPGKGEVTVNQTTGVVTFNAAGGTEATPGTYTFTVSYTDNVGQVTTQEYTAIVLAKPTATGNSATVGLGVTHTFPKNVTPAGLASAGVMGGTNADMASIDANGDIEFAGSASAGTYSFTVTYTDAVGQFATAAYSVTVQGELMIDVKSSMTIGEGGTATFTPIIDDVANLKSATASAISPAGGTVTVDQATGEVVFEAGTADPGTYTFDVTYIDDLDQETTVTYTVTVQAAPVAKGDIEQTVEYGTQSVSVDILGAVKGTALQPLTDASFTQPTSGVVSLGENGMLVYTPEPGFVGTVSFATTVVDDLGQSVVVNTTITVLPAPPTDTGDGDGNAVVDGGKSGLNIGGLSVTGGTIGLSAAIAAVLLGLGAGILILRRKRREVEEA</sequence>
<protein>
    <recommendedName>
        <fullName evidence="4">DUF11 domain-containing protein</fullName>
    </recommendedName>
</protein>
<evidence type="ECO:0000313" key="3">
    <source>
        <dbReference type="Proteomes" id="UP000501387"/>
    </source>
</evidence>
<reference evidence="2 3" key="1">
    <citation type="submission" date="2020-03" db="EMBL/GenBank/DDBJ databases">
        <title>Leucobacter sp. nov., isolated from beetles.</title>
        <authorList>
            <person name="Hyun D.-W."/>
            <person name="Bae J.-W."/>
        </authorList>
    </citation>
    <scope>NUCLEOTIDE SEQUENCE [LARGE SCALE GENOMIC DNA]</scope>
    <source>
        <strain evidence="2 3">HDW9B</strain>
    </source>
</reference>
<dbReference type="InterPro" id="IPR013783">
    <property type="entry name" value="Ig-like_fold"/>
</dbReference>
<dbReference type="SUPFAM" id="SSF117074">
    <property type="entry name" value="Hypothetical protein PA1324"/>
    <property type="match status" value="1"/>
</dbReference>
<dbReference type="GO" id="GO:0005975">
    <property type="term" value="P:carbohydrate metabolic process"/>
    <property type="evidence" value="ECO:0007669"/>
    <property type="project" value="UniProtKB-ARBA"/>
</dbReference>
<keyword evidence="1" id="KW-0472">Membrane</keyword>
<name>A0A6G8FHS0_9MICO</name>
<dbReference type="EMBL" id="CP049934">
    <property type="protein sequence ID" value="QIM15907.1"/>
    <property type="molecule type" value="Genomic_DNA"/>
</dbReference>
<dbReference type="Gene3D" id="2.60.40.10">
    <property type="entry name" value="Immunoglobulins"/>
    <property type="match status" value="1"/>
</dbReference>
<proteinExistence type="predicted"/>
<keyword evidence="1" id="KW-0812">Transmembrane</keyword>
<organism evidence="2 3">
    <name type="scientific">Leucobacter insecticola</name>
    <dbReference type="NCBI Taxonomy" id="2714934"/>
    <lineage>
        <taxon>Bacteria</taxon>
        <taxon>Bacillati</taxon>
        <taxon>Actinomycetota</taxon>
        <taxon>Actinomycetes</taxon>
        <taxon>Micrococcales</taxon>
        <taxon>Microbacteriaceae</taxon>
        <taxon>Leucobacter</taxon>
    </lineage>
</organism>
<dbReference type="Pfam" id="PF17963">
    <property type="entry name" value="Big_9"/>
    <property type="match status" value="1"/>
</dbReference>
<dbReference type="AlphaFoldDB" id="A0A6G8FHS0"/>
<evidence type="ECO:0000313" key="2">
    <source>
        <dbReference type="EMBL" id="QIM15907.1"/>
    </source>
</evidence>
<dbReference type="Proteomes" id="UP000501387">
    <property type="component" value="Chromosome"/>
</dbReference>
<dbReference type="Gene3D" id="2.60.40.3440">
    <property type="match status" value="1"/>
</dbReference>
<evidence type="ECO:0000256" key="1">
    <source>
        <dbReference type="SAM" id="Phobius"/>
    </source>
</evidence>